<accession>R4XPG3</accession>
<evidence type="ECO:0000313" key="2">
    <source>
        <dbReference type="Proteomes" id="UP000013776"/>
    </source>
</evidence>
<proteinExistence type="predicted"/>
<name>R4XPG3_TAPDE</name>
<organism evidence="1 2">
    <name type="scientific">Taphrina deformans (strain PYCC 5710 / ATCC 11124 / CBS 356.35 / IMI 108563 / JCM 9778 / NBRC 8474)</name>
    <name type="common">Peach leaf curl fungus</name>
    <name type="synonym">Lalaria deformans</name>
    <dbReference type="NCBI Taxonomy" id="1097556"/>
    <lineage>
        <taxon>Eukaryota</taxon>
        <taxon>Fungi</taxon>
        <taxon>Dikarya</taxon>
        <taxon>Ascomycota</taxon>
        <taxon>Taphrinomycotina</taxon>
        <taxon>Taphrinomycetes</taxon>
        <taxon>Taphrinales</taxon>
        <taxon>Taphrinaceae</taxon>
        <taxon>Taphrina</taxon>
    </lineage>
</organism>
<keyword evidence="2" id="KW-1185">Reference proteome</keyword>
<sequence>MAALTTQNVYSGTFQSPVACFLVATMIDVRSGTIKAANQCTPLWAQMTFTLRLFFVSNFHLRHSPKNSFEIEDNTIVLDQILEDILHNEHQKYLTTGASCKGIFGWIAVSVYQGQLLKNNGSKDLSLQLISGDIKDGLIIDGTPVHLCDWSTMLLNQISELEEFFTSHLTFGEYSLSADILAIYDTTKPMRENFSFLDWPENEKLKLHRAYGELLAFWVSAVSECHKQKVHELLKINHTDQSLSFFKAGIQEYAKSRSVFLKALAPLLHLTSASADFLAKQLQLTQEMNRATLEAEETVEAQRAGNGERLPWLEHLGFSVHLHGLARHKIVSSYGKPSPLEPGYKAMVALGEISTAILEETLKWCQDGRDCRMTRPMAVSLTQFAQAHKEVDGKFRGFYTKLEPATVKKYFAQWQGLGLLLL</sequence>
<reference evidence="1 2" key="1">
    <citation type="journal article" date="2013" name="MBio">
        <title>Genome sequencing of the plant pathogen Taphrina deformans, the causal agent of peach leaf curl.</title>
        <authorList>
            <person name="Cisse O.H."/>
            <person name="Almeida J.M.G.C.F."/>
            <person name="Fonseca A."/>
            <person name="Kumar A.A."/>
            <person name="Salojaervi J."/>
            <person name="Overmyer K."/>
            <person name="Hauser P.M."/>
            <person name="Pagni M."/>
        </authorList>
    </citation>
    <scope>NUCLEOTIDE SEQUENCE [LARGE SCALE GENOMIC DNA]</scope>
    <source>
        <strain evidence="2">PYCC 5710 / ATCC 11124 / CBS 356.35 / IMI 108563 / JCM 9778 / NBRC 8474</strain>
    </source>
</reference>
<dbReference type="Proteomes" id="UP000013776">
    <property type="component" value="Unassembled WGS sequence"/>
</dbReference>
<comment type="caution">
    <text evidence="1">The sequence shown here is derived from an EMBL/GenBank/DDBJ whole genome shotgun (WGS) entry which is preliminary data.</text>
</comment>
<evidence type="ECO:0000313" key="1">
    <source>
        <dbReference type="EMBL" id="CCG85116.1"/>
    </source>
</evidence>
<protein>
    <submittedName>
        <fullName evidence="1">Uncharacterized protein</fullName>
    </submittedName>
</protein>
<dbReference type="AlphaFoldDB" id="R4XPG3"/>
<dbReference type="VEuPathDB" id="FungiDB:TAPDE_005715"/>
<gene>
    <name evidence="1" type="ORF">TAPDE_005715</name>
</gene>
<dbReference type="EMBL" id="CAHR02000478">
    <property type="protein sequence ID" value="CCG85116.1"/>
    <property type="molecule type" value="Genomic_DNA"/>
</dbReference>